<name>A0A8J3CS02_9PROT</name>
<protein>
    <recommendedName>
        <fullName evidence="1">Zinc finger CHCC-type domain-containing protein</fullName>
    </recommendedName>
</protein>
<dbReference type="RefSeq" id="WP_233354172.1">
    <property type="nucleotide sequence ID" value="NZ_BMZH01000017.1"/>
</dbReference>
<evidence type="ECO:0000259" key="1">
    <source>
        <dbReference type="Pfam" id="PF10276"/>
    </source>
</evidence>
<proteinExistence type="predicted"/>
<accession>A0A8J3CS02</accession>
<organism evidence="2 3">
    <name type="scientific">Algimonas arctica</name>
    <dbReference type="NCBI Taxonomy" id="1479486"/>
    <lineage>
        <taxon>Bacteria</taxon>
        <taxon>Pseudomonadati</taxon>
        <taxon>Pseudomonadota</taxon>
        <taxon>Alphaproteobacteria</taxon>
        <taxon>Maricaulales</taxon>
        <taxon>Robiginitomaculaceae</taxon>
        <taxon>Algimonas</taxon>
    </lineage>
</organism>
<dbReference type="Proteomes" id="UP000634004">
    <property type="component" value="Unassembled WGS sequence"/>
</dbReference>
<feature type="domain" description="Zinc finger CHCC-type" evidence="1">
    <location>
        <begin position="31"/>
        <end position="64"/>
    </location>
</feature>
<dbReference type="EMBL" id="BMZH01000017">
    <property type="protein sequence ID" value="GHB03594.1"/>
    <property type="molecule type" value="Genomic_DNA"/>
</dbReference>
<dbReference type="Pfam" id="PF10276">
    <property type="entry name" value="zf-CHCC"/>
    <property type="match status" value="1"/>
</dbReference>
<dbReference type="Gene3D" id="2.60.260.40">
    <property type="entry name" value="q5lls5 like domains"/>
    <property type="match status" value="1"/>
</dbReference>
<evidence type="ECO:0000313" key="2">
    <source>
        <dbReference type="EMBL" id="GHB03594.1"/>
    </source>
</evidence>
<reference evidence="2" key="2">
    <citation type="submission" date="2020-09" db="EMBL/GenBank/DDBJ databases">
        <authorList>
            <person name="Sun Q."/>
            <person name="Kim S."/>
        </authorList>
    </citation>
    <scope>NUCLEOTIDE SEQUENCE</scope>
    <source>
        <strain evidence="2">KCTC 32513</strain>
    </source>
</reference>
<gene>
    <name evidence="2" type="ORF">GCM10009069_27790</name>
</gene>
<dbReference type="SUPFAM" id="SSF57802">
    <property type="entry name" value="Rubredoxin-like"/>
    <property type="match status" value="1"/>
</dbReference>
<reference evidence="2" key="1">
    <citation type="journal article" date="2014" name="Int. J. Syst. Evol. Microbiol.">
        <title>Complete genome sequence of Corynebacterium casei LMG S-19264T (=DSM 44701T), isolated from a smear-ripened cheese.</title>
        <authorList>
            <consortium name="US DOE Joint Genome Institute (JGI-PGF)"/>
            <person name="Walter F."/>
            <person name="Albersmeier A."/>
            <person name="Kalinowski J."/>
            <person name="Ruckert C."/>
        </authorList>
    </citation>
    <scope>NUCLEOTIDE SEQUENCE</scope>
    <source>
        <strain evidence="2">KCTC 32513</strain>
    </source>
</reference>
<sequence>MIAPKNTKVSSPTPRLEETENDVVMVNSTYVKCDGGGGALGHPVTWLDMGEDTHVICKYCDRVFKLDPNAVPGGHH</sequence>
<dbReference type="InterPro" id="IPR019401">
    <property type="entry name" value="Znf_CHCC"/>
</dbReference>
<comment type="caution">
    <text evidence="2">The sequence shown here is derived from an EMBL/GenBank/DDBJ whole genome shotgun (WGS) entry which is preliminary data.</text>
</comment>
<evidence type="ECO:0000313" key="3">
    <source>
        <dbReference type="Proteomes" id="UP000634004"/>
    </source>
</evidence>
<dbReference type="AlphaFoldDB" id="A0A8J3CS02"/>
<keyword evidence="3" id="KW-1185">Reference proteome</keyword>